<dbReference type="CDD" id="cd06974">
    <property type="entry name" value="TerD_like"/>
    <property type="match status" value="2"/>
</dbReference>
<proteinExistence type="predicted"/>
<keyword evidence="1" id="KW-0677">Repeat</keyword>
<feature type="domain" description="TerD" evidence="3">
    <location>
        <begin position="278"/>
        <end position="431"/>
    </location>
</feature>
<dbReference type="SUPFAM" id="SSF82185">
    <property type="entry name" value="Histone H3 K4-specific methyltransferase SET7/9 N-terminal domain"/>
    <property type="match status" value="2"/>
</dbReference>
<name>A0AAE0L4Q1_9CHLO</name>
<feature type="compositionally biased region" description="Polar residues" evidence="2">
    <location>
        <begin position="740"/>
        <end position="751"/>
    </location>
</feature>
<dbReference type="GO" id="GO:0016020">
    <property type="term" value="C:membrane"/>
    <property type="evidence" value="ECO:0007669"/>
    <property type="project" value="UniProtKB-ARBA"/>
</dbReference>
<evidence type="ECO:0000313" key="4">
    <source>
        <dbReference type="EMBL" id="KAK3271983.1"/>
    </source>
</evidence>
<dbReference type="SMART" id="SM00698">
    <property type="entry name" value="MORN"/>
    <property type="match status" value="4"/>
</dbReference>
<gene>
    <name evidence="4" type="ORF">CYMTET_19694</name>
</gene>
<comment type="caution">
    <text evidence="4">The sequence shown here is derived from an EMBL/GenBank/DDBJ whole genome shotgun (WGS) entry which is preliminary data.</text>
</comment>
<sequence>MKLYTCFFTLAPEQNRPIGDSLLRSTSIAGAALFAQWKSGSPEDFRRMSANGVKLLEVGEDFALSSAADVYVSFGMGWTLDPGLDMDLDLTCMMLTARGTLKDVVFYGCMESKNGAVRHLGDDTTGDGSEDHEDEEISIHLKALPEDIAVLVFLLNASSACDLSRVKSVFGRLRGEERVPQVEMLVPDQILSNGPRSVVMATLYHTEEANWSMRNLLQTFAEPSWGELIPEVKGVLKPLFPGMKIDPAESVAMLPKSEDRPLNEIANFRRTKNGLEPNQRVQHITLEVGWTLLHSTEEQVDLDTNILLADDKGNIVGEVNYDNLEEMGVKLLGDVLEGIDTEEAEETALARFPALESATIALNDVESSVRSIVLVLTNYTGQGFAPLDKIRCRIVDSDTGHDLSVFSVDCRLGAEQGKTAIVVCKLYREPESSGFHEWRFLQQNSTAPSMEALKRMHAQRTLPAIDGDSEDVETWEKNNELQWRVRSVGTFCFAQGMEDAKPVAKAIAAYDGAYDEDGKRHDRRARCTYSNSDCYYGAYTHGVREGLGIYLFHYGSSFHGTFRDGKMSEGTMWNPDGSIYVGQFLNNQKEGKGTYTYPGGEQFDGQWVAGMKEGKGTYKYADGTVLAGTWKAGEPHGNLRYAESTTYNTDGIFQQGIPNGAWTFRSLKTGLQQKGQFKYTPVAAGKAGTAAKPMPPHYKGLSWENQGKPHYTDPRNRPRSAQPRLVTMKTEPPKGPIRPSTANHLHGSTTDVHLPARPQTARRNPS</sequence>
<evidence type="ECO:0000256" key="2">
    <source>
        <dbReference type="SAM" id="MobiDB-lite"/>
    </source>
</evidence>
<reference evidence="4 5" key="1">
    <citation type="journal article" date="2015" name="Genome Biol. Evol.">
        <title>Comparative Genomics of a Bacterivorous Green Alga Reveals Evolutionary Causalities and Consequences of Phago-Mixotrophic Mode of Nutrition.</title>
        <authorList>
            <person name="Burns J.A."/>
            <person name="Paasch A."/>
            <person name="Narechania A."/>
            <person name="Kim E."/>
        </authorList>
    </citation>
    <scope>NUCLEOTIDE SEQUENCE [LARGE SCALE GENOMIC DNA]</scope>
    <source>
        <strain evidence="4 5">PLY_AMNH</strain>
    </source>
</reference>
<dbReference type="PANTHER" id="PTHR32097:SF17">
    <property type="entry name" value="CAMP-BINDING PROTEIN 1-RELATED"/>
    <property type="match status" value="1"/>
</dbReference>
<keyword evidence="5" id="KW-1185">Reference proteome</keyword>
<dbReference type="AlphaFoldDB" id="A0AAE0L4Q1"/>
<dbReference type="PANTHER" id="PTHR32097">
    <property type="entry name" value="CAMP-BINDING PROTEIN 1-RELATED"/>
    <property type="match status" value="1"/>
</dbReference>
<dbReference type="Pfam" id="PF02342">
    <property type="entry name" value="TerD"/>
    <property type="match status" value="2"/>
</dbReference>
<evidence type="ECO:0000256" key="1">
    <source>
        <dbReference type="ARBA" id="ARBA00022737"/>
    </source>
</evidence>
<dbReference type="Pfam" id="PF02493">
    <property type="entry name" value="MORN"/>
    <property type="match status" value="5"/>
</dbReference>
<dbReference type="Proteomes" id="UP001190700">
    <property type="component" value="Unassembled WGS sequence"/>
</dbReference>
<feature type="region of interest" description="Disordered" evidence="2">
    <location>
        <begin position="687"/>
        <end position="766"/>
    </location>
</feature>
<dbReference type="InterPro" id="IPR003325">
    <property type="entry name" value="TerD"/>
</dbReference>
<feature type="domain" description="TerD" evidence="3">
    <location>
        <begin position="59"/>
        <end position="220"/>
    </location>
</feature>
<dbReference type="InterPro" id="IPR003409">
    <property type="entry name" value="MORN"/>
</dbReference>
<dbReference type="InterPro" id="IPR051324">
    <property type="entry name" value="Stress/Tellurium_Resist"/>
</dbReference>
<organism evidence="4 5">
    <name type="scientific">Cymbomonas tetramitiformis</name>
    <dbReference type="NCBI Taxonomy" id="36881"/>
    <lineage>
        <taxon>Eukaryota</taxon>
        <taxon>Viridiplantae</taxon>
        <taxon>Chlorophyta</taxon>
        <taxon>Pyramimonadophyceae</taxon>
        <taxon>Pyramimonadales</taxon>
        <taxon>Pyramimonadaceae</taxon>
        <taxon>Cymbomonas</taxon>
    </lineage>
</organism>
<dbReference type="EMBL" id="LGRX02009231">
    <property type="protein sequence ID" value="KAK3271983.1"/>
    <property type="molecule type" value="Genomic_DNA"/>
</dbReference>
<dbReference type="Gene3D" id="2.20.110.10">
    <property type="entry name" value="Histone H3 K4-specific methyltransferase SET7/9 N-terminal domain"/>
    <property type="match status" value="2"/>
</dbReference>
<dbReference type="Gene3D" id="2.60.60.30">
    <property type="entry name" value="sav2460 like domains"/>
    <property type="match status" value="2"/>
</dbReference>
<evidence type="ECO:0000259" key="3">
    <source>
        <dbReference type="Pfam" id="PF02342"/>
    </source>
</evidence>
<protein>
    <recommendedName>
        <fullName evidence="3">TerD domain-containing protein</fullName>
    </recommendedName>
</protein>
<accession>A0AAE0L4Q1</accession>
<evidence type="ECO:0000313" key="5">
    <source>
        <dbReference type="Proteomes" id="UP001190700"/>
    </source>
</evidence>